<proteinExistence type="predicted"/>
<keyword evidence="1" id="KW-0472">Membrane</keyword>
<feature type="transmembrane region" description="Helical" evidence="1">
    <location>
        <begin position="6"/>
        <end position="22"/>
    </location>
</feature>
<dbReference type="Proteomes" id="UP000008711">
    <property type="component" value="Unassembled WGS sequence"/>
</dbReference>
<dbReference type="EMBL" id="CH954180">
    <property type="protein sequence ID" value="KQS29975.1"/>
    <property type="molecule type" value="Genomic_DNA"/>
</dbReference>
<evidence type="ECO:0000256" key="1">
    <source>
        <dbReference type="SAM" id="Phobius"/>
    </source>
</evidence>
<dbReference type="OrthoDB" id="7836853at2759"/>
<keyword evidence="1" id="KW-1133">Transmembrane helix</keyword>
<accession>A0A0Q5TGH9</accession>
<evidence type="ECO:0000313" key="3">
    <source>
        <dbReference type="Proteomes" id="UP000008711"/>
    </source>
</evidence>
<gene>
    <name evidence="2" type="primary">Dere\GG27012</name>
    <name evidence="2" type="synonym">GG27012</name>
    <name evidence="2" type="ORF">Dere_GG27012</name>
</gene>
<protein>
    <submittedName>
        <fullName evidence="2">Uncharacterized protein</fullName>
    </submittedName>
</protein>
<keyword evidence="1" id="KW-0812">Transmembrane</keyword>
<reference evidence="2 3" key="2">
    <citation type="journal article" date="2008" name="Bioinformatics">
        <title>Assembly reconciliation.</title>
        <authorList>
            <person name="Zimin A.V."/>
            <person name="Smith D.R."/>
            <person name="Sutton G."/>
            <person name="Yorke J.A."/>
        </authorList>
    </citation>
    <scope>NUCLEOTIDE SEQUENCE [LARGE SCALE GENOMIC DNA]</scope>
    <source>
        <strain evidence="2 3">TSC#14021-0224.01</strain>
    </source>
</reference>
<evidence type="ECO:0000313" key="2">
    <source>
        <dbReference type="EMBL" id="KQS29975.1"/>
    </source>
</evidence>
<dbReference type="AlphaFoldDB" id="A0A0Q5TGH9"/>
<reference evidence="2 3" key="1">
    <citation type="journal article" date="2007" name="Nature">
        <title>Evolution of genes and genomes on the Drosophila phylogeny.</title>
        <authorList>
            <consortium name="Drosophila 12 Genomes Consortium"/>
            <person name="Clark A.G."/>
            <person name="Eisen M.B."/>
            <person name="Smith D.R."/>
            <person name="Bergman C.M."/>
            <person name="Oliver B."/>
            <person name="Markow T.A."/>
            <person name="Kaufman T.C."/>
            <person name="Kellis M."/>
            <person name="Gelbart W."/>
            <person name="Iyer V.N."/>
            <person name="Pollard D.A."/>
            <person name="Sackton T.B."/>
            <person name="Larracuente A.M."/>
            <person name="Singh N.D."/>
            <person name="Abad J.P."/>
            <person name="Abt D.N."/>
            <person name="Adryan B."/>
            <person name="Aguade M."/>
            <person name="Akashi H."/>
            <person name="Anderson W.W."/>
            <person name="Aquadro C.F."/>
            <person name="Ardell D.H."/>
            <person name="Arguello R."/>
            <person name="Artieri C.G."/>
            <person name="Barbash D.A."/>
            <person name="Barker D."/>
            <person name="Barsanti P."/>
            <person name="Batterham P."/>
            <person name="Batzoglou S."/>
            <person name="Begun D."/>
            <person name="Bhutkar A."/>
            <person name="Blanco E."/>
            <person name="Bosak S.A."/>
            <person name="Bradley R.K."/>
            <person name="Brand A.D."/>
            <person name="Brent M.R."/>
            <person name="Brooks A.N."/>
            <person name="Brown R.H."/>
            <person name="Butlin R.K."/>
            <person name="Caggese C."/>
            <person name="Calvi B.R."/>
            <person name="Bernardo de Carvalho A."/>
            <person name="Caspi A."/>
            <person name="Castrezana S."/>
            <person name="Celniker S.E."/>
            <person name="Chang J.L."/>
            <person name="Chapple C."/>
            <person name="Chatterji S."/>
            <person name="Chinwalla A."/>
            <person name="Civetta A."/>
            <person name="Clifton S.W."/>
            <person name="Comeron J.M."/>
            <person name="Costello J.C."/>
            <person name="Coyne J.A."/>
            <person name="Daub J."/>
            <person name="David R.G."/>
            <person name="Delcher A.L."/>
            <person name="Delehaunty K."/>
            <person name="Do C.B."/>
            <person name="Ebling H."/>
            <person name="Edwards K."/>
            <person name="Eickbush T."/>
            <person name="Evans J.D."/>
            <person name="Filipski A."/>
            <person name="Findeiss S."/>
            <person name="Freyhult E."/>
            <person name="Fulton L."/>
            <person name="Fulton R."/>
            <person name="Garcia A.C."/>
            <person name="Gardiner A."/>
            <person name="Garfield D.A."/>
            <person name="Garvin B.E."/>
            <person name="Gibson G."/>
            <person name="Gilbert D."/>
            <person name="Gnerre S."/>
            <person name="Godfrey J."/>
            <person name="Good R."/>
            <person name="Gotea V."/>
            <person name="Gravely B."/>
            <person name="Greenberg A.J."/>
            <person name="Griffiths-Jones S."/>
            <person name="Gross S."/>
            <person name="Guigo R."/>
            <person name="Gustafson E.A."/>
            <person name="Haerty W."/>
            <person name="Hahn M.W."/>
            <person name="Halligan D.L."/>
            <person name="Halpern A.L."/>
            <person name="Halter G.M."/>
            <person name="Han M.V."/>
            <person name="Heger A."/>
            <person name="Hillier L."/>
            <person name="Hinrichs A.S."/>
            <person name="Holmes I."/>
            <person name="Hoskins R.A."/>
            <person name="Hubisz M.J."/>
            <person name="Hultmark D."/>
            <person name="Huntley M.A."/>
            <person name="Jaffe D.B."/>
            <person name="Jagadeeshan S."/>
            <person name="Jeck W.R."/>
            <person name="Johnson J."/>
            <person name="Jones C.D."/>
            <person name="Jordan W.C."/>
            <person name="Karpen G.H."/>
            <person name="Kataoka E."/>
            <person name="Keightley P.D."/>
            <person name="Kheradpour P."/>
            <person name="Kirkness E.F."/>
            <person name="Koerich L.B."/>
            <person name="Kristiansen K."/>
            <person name="Kudrna D."/>
            <person name="Kulathinal R.J."/>
            <person name="Kumar S."/>
            <person name="Kwok R."/>
            <person name="Lander E."/>
            <person name="Langley C.H."/>
            <person name="Lapoint R."/>
            <person name="Lazzaro B.P."/>
            <person name="Lee S.J."/>
            <person name="Levesque L."/>
            <person name="Li R."/>
            <person name="Lin C.F."/>
            <person name="Lin M.F."/>
            <person name="Lindblad-Toh K."/>
            <person name="Llopart A."/>
            <person name="Long M."/>
            <person name="Low L."/>
            <person name="Lozovsky E."/>
            <person name="Lu J."/>
            <person name="Luo M."/>
            <person name="Machado C.A."/>
            <person name="Makalowski W."/>
            <person name="Marzo M."/>
            <person name="Matsuda M."/>
            <person name="Matzkin L."/>
            <person name="McAllister B."/>
            <person name="McBride C.S."/>
            <person name="McKernan B."/>
            <person name="McKernan K."/>
            <person name="Mendez-Lago M."/>
            <person name="Minx P."/>
            <person name="Mollenhauer M.U."/>
            <person name="Montooth K."/>
            <person name="Mount S.M."/>
            <person name="Mu X."/>
            <person name="Myers E."/>
            <person name="Negre B."/>
            <person name="Newfeld S."/>
            <person name="Nielsen R."/>
            <person name="Noor M.A."/>
            <person name="O'Grady P."/>
            <person name="Pachter L."/>
            <person name="Papaceit M."/>
            <person name="Parisi M.J."/>
            <person name="Parisi M."/>
            <person name="Parts L."/>
            <person name="Pedersen J.S."/>
            <person name="Pesole G."/>
            <person name="Phillippy A.M."/>
            <person name="Ponting C.P."/>
            <person name="Pop M."/>
            <person name="Porcelli D."/>
            <person name="Powell J.R."/>
            <person name="Prohaska S."/>
            <person name="Pruitt K."/>
            <person name="Puig M."/>
            <person name="Quesneville H."/>
            <person name="Ram K.R."/>
            <person name="Rand D."/>
            <person name="Rasmussen M.D."/>
            <person name="Reed L.K."/>
            <person name="Reenan R."/>
            <person name="Reily A."/>
            <person name="Remington K.A."/>
            <person name="Rieger T.T."/>
            <person name="Ritchie M.G."/>
            <person name="Robin C."/>
            <person name="Rogers Y.H."/>
            <person name="Rohde C."/>
            <person name="Rozas J."/>
            <person name="Rubenfield M.J."/>
            <person name="Ruiz A."/>
            <person name="Russo S."/>
            <person name="Salzberg S.L."/>
            <person name="Sanchez-Gracia A."/>
            <person name="Saranga D.J."/>
            <person name="Sato H."/>
            <person name="Schaeffer S.W."/>
            <person name="Schatz M.C."/>
            <person name="Schlenke T."/>
            <person name="Schwartz R."/>
            <person name="Segarra C."/>
            <person name="Singh R.S."/>
            <person name="Sirot L."/>
            <person name="Sirota M."/>
            <person name="Sisneros N.B."/>
            <person name="Smith C.D."/>
            <person name="Smith T.F."/>
            <person name="Spieth J."/>
            <person name="Stage D.E."/>
            <person name="Stark A."/>
            <person name="Stephan W."/>
            <person name="Strausberg R.L."/>
            <person name="Strempel S."/>
            <person name="Sturgill D."/>
            <person name="Sutton G."/>
            <person name="Sutton G.G."/>
            <person name="Tao W."/>
            <person name="Teichmann S."/>
            <person name="Tobari Y.N."/>
            <person name="Tomimura Y."/>
            <person name="Tsolas J.M."/>
            <person name="Valente V.L."/>
            <person name="Venter E."/>
            <person name="Venter J.C."/>
            <person name="Vicario S."/>
            <person name="Vieira F.G."/>
            <person name="Vilella A.J."/>
            <person name="Villasante A."/>
            <person name="Walenz B."/>
            <person name="Wang J."/>
            <person name="Wasserman M."/>
            <person name="Watts T."/>
            <person name="Wilson D."/>
            <person name="Wilson R.K."/>
            <person name="Wing R.A."/>
            <person name="Wolfner M.F."/>
            <person name="Wong A."/>
            <person name="Wong G.K."/>
            <person name="Wu C.I."/>
            <person name="Wu G."/>
            <person name="Yamamoto D."/>
            <person name="Yang H.P."/>
            <person name="Yang S.P."/>
            <person name="Yorke J.A."/>
            <person name="Yoshida K."/>
            <person name="Zdobnov E."/>
            <person name="Zhang P."/>
            <person name="Zhang Y."/>
            <person name="Zimin A.V."/>
            <person name="Baldwin J."/>
            <person name="Abdouelleil A."/>
            <person name="Abdulkadir J."/>
            <person name="Abebe A."/>
            <person name="Abera B."/>
            <person name="Abreu J."/>
            <person name="Acer S.C."/>
            <person name="Aftuck L."/>
            <person name="Alexander A."/>
            <person name="An P."/>
            <person name="Anderson E."/>
            <person name="Anderson S."/>
            <person name="Arachi H."/>
            <person name="Azer M."/>
            <person name="Bachantsang P."/>
            <person name="Barry A."/>
            <person name="Bayul T."/>
            <person name="Berlin A."/>
            <person name="Bessette D."/>
            <person name="Bloom T."/>
            <person name="Blye J."/>
            <person name="Boguslavskiy L."/>
            <person name="Bonnet C."/>
            <person name="Boukhgalter B."/>
            <person name="Bourzgui I."/>
            <person name="Brown A."/>
            <person name="Cahill P."/>
            <person name="Channer S."/>
            <person name="Cheshatsang Y."/>
            <person name="Chuda L."/>
            <person name="Citroen M."/>
            <person name="Collymore A."/>
            <person name="Cooke P."/>
            <person name="Costello M."/>
            <person name="D'Aco K."/>
            <person name="Daza R."/>
            <person name="De Haan G."/>
            <person name="DeGray S."/>
            <person name="DeMaso C."/>
            <person name="Dhargay N."/>
            <person name="Dooley K."/>
            <person name="Dooley E."/>
            <person name="Doricent M."/>
            <person name="Dorje P."/>
            <person name="Dorjee K."/>
            <person name="Dupes A."/>
            <person name="Elong R."/>
            <person name="Falk J."/>
            <person name="Farina A."/>
            <person name="Faro S."/>
            <person name="Ferguson D."/>
            <person name="Fisher S."/>
            <person name="Foley C.D."/>
            <person name="Franke A."/>
            <person name="Friedrich D."/>
            <person name="Gadbois L."/>
            <person name="Gearin G."/>
            <person name="Gearin C.R."/>
            <person name="Giannoukos G."/>
            <person name="Goode T."/>
            <person name="Graham J."/>
            <person name="Grandbois E."/>
            <person name="Grewal S."/>
            <person name="Gyaltsen K."/>
            <person name="Hafez N."/>
            <person name="Hagos B."/>
            <person name="Hall J."/>
            <person name="Henson C."/>
            <person name="Hollinger A."/>
            <person name="Honan T."/>
            <person name="Huard M.D."/>
            <person name="Hughes L."/>
            <person name="Hurhula B."/>
            <person name="Husby M.E."/>
            <person name="Kamat A."/>
            <person name="Kanga B."/>
            <person name="Kashin S."/>
            <person name="Khazanovich D."/>
            <person name="Kisner P."/>
            <person name="Lance K."/>
            <person name="Lara M."/>
            <person name="Lee W."/>
            <person name="Lennon N."/>
            <person name="Letendre F."/>
            <person name="LeVine R."/>
            <person name="Lipovsky A."/>
            <person name="Liu X."/>
            <person name="Liu J."/>
            <person name="Liu S."/>
            <person name="Lokyitsang T."/>
            <person name="Lokyitsang Y."/>
            <person name="Lubonja R."/>
            <person name="Lui A."/>
            <person name="MacDonald P."/>
            <person name="Magnisalis V."/>
            <person name="Maru K."/>
            <person name="Matthews C."/>
            <person name="McCusker W."/>
            <person name="McDonough S."/>
            <person name="Mehta T."/>
            <person name="Meldrim J."/>
            <person name="Meneus L."/>
            <person name="Mihai O."/>
            <person name="Mihalev A."/>
            <person name="Mihova T."/>
            <person name="Mittelman R."/>
            <person name="Mlenga V."/>
            <person name="Montmayeur A."/>
            <person name="Mulrain L."/>
            <person name="Navidi A."/>
            <person name="Naylor J."/>
            <person name="Negash T."/>
            <person name="Nguyen T."/>
            <person name="Nguyen N."/>
            <person name="Nicol R."/>
            <person name="Norbu C."/>
            <person name="Norbu N."/>
            <person name="Novod N."/>
            <person name="O'Neill B."/>
            <person name="Osman S."/>
            <person name="Markiewicz E."/>
            <person name="Oyono O.L."/>
            <person name="Patti C."/>
            <person name="Phunkhang P."/>
            <person name="Pierre F."/>
            <person name="Priest M."/>
            <person name="Raghuraman S."/>
            <person name="Rege F."/>
            <person name="Reyes R."/>
            <person name="Rise C."/>
            <person name="Rogov P."/>
            <person name="Ross K."/>
            <person name="Ryan E."/>
            <person name="Settipalli S."/>
            <person name="Shea T."/>
            <person name="Sherpa N."/>
            <person name="Shi L."/>
            <person name="Shih D."/>
            <person name="Sparrow T."/>
            <person name="Spaulding J."/>
            <person name="Stalker J."/>
            <person name="Stange-Thomann N."/>
            <person name="Stavropoulos S."/>
            <person name="Stone C."/>
            <person name="Strader C."/>
            <person name="Tesfaye S."/>
            <person name="Thomson T."/>
            <person name="Thoulutsang Y."/>
            <person name="Thoulutsang D."/>
            <person name="Topham K."/>
            <person name="Topping I."/>
            <person name="Tsamla T."/>
            <person name="Vassiliev H."/>
            <person name="Vo A."/>
            <person name="Wangchuk T."/>
            <person name="Wangdi T."/>
            <person name="Weiand M."/>
            <person name="Wilkinson J."/>
            <person name="Wilson A."/>
            <person name="Yadav S."/>
            <person name="Young G."/>
            <person name="Yu Q."/>
            <person name="Zembek L."/>
            <person name="Zhong D."/>
            <person name="Zimmer A."/>
            <person name="Zwirko Z."/>
            <person name="Jaffe D.B."/>
            <person name="Alvarez P."/>
            <person name="Brockman W."/>
            <person name="Butler J."/>
            <person name="Chin C."/>
            <person name="Gnerre S."/>
            <person name="Grabherr M."/>
            <person name="Kleber M."/>
            <person name="Mauceli E."/>
            <person name="MacCallum I."/>
        </authorList>
    </citation>
    <scope>NUCLEOTIDE SEQUENCE [LARGE SCALE GENOMIC DNA]</scope>
    <source>
        <strain evidence="2 3">TSC#14021-0224.01</strain>
    </source>
</reference>
<name>A0A0Q5TGH9_DROER</name>
<sequence length="117" mass="13648">MTSMALLAMIYIFMAILGYWQVEGGRPAKRPTVYDYDDESEMFEKMADQDYQIQSNIHSSENEDPMGEALDTSDLDMNLDYRMGRNEARSQRKSHLKFPESWAKLIKEAEPQMDPKK</sequence>
<keyword evidence="3" id="KW-1185">Reference proteome</keyword>
<organism evidence="2 3">
    <name type="scientific">Drosophila erecta</name>
    <name type="common">Fruit fly</name>
    <dbReference type="NCBI Taxonomy" id="7220"/>
    <lineage>
        <taxon>Eukaryota</taxon>
        <taxon>Metazoa</taxon>
        <taxon>Ecdysozoa</taxon>
        <taxon>Arthropoda</taxon>
        <taxon>Hexapoda</taxon>
        <taxon>Insecta</taxon>
        <taxon>Pterygota</taxon>
        <taxon>Neoptera</taxon>
        <taxon>Endopterygota</taxon>
        <taxon>Diptera</taxon>
        <taxon>Brachycera</taxon>
        <taxon>Muscomorpha</taxon>
        <taxon>Ephydroidea</taxon>
        <taxon>Drosophilidae</taxon>
        <taxon>Drosophila</taxon>
        <taxon>Sophophora</taxon>
    </lineage>
</organism>
<dbReference type="KEGG" id="der:26526836"/>